<dbReference type="PANTHER" id="PTHR30118">
    <property type="entry name" value="HTH-TYPE TRANSCRIPTIONAL REGULATOR LEUO-RELATED"/>
    <property type="match status" value="1"/>
</dbReference>
<comment type="similarity">
    <text evidence="1">Belongs to the LysR transcriptional regulatory family.</text>
</comment>
<dbReference type="PROSITE" id="PS50931">
    <property type="entry name" value="HTH_LYSR"/>
    <property type="match status" value="1"/>
</dbReference>
<evidence type="ECO:0000256" key="2">
    <source>
        <dbReference type="ARBA" id="ARBA00023015"/>
    </source>
</evidence>
<keyword evidence="2" id="KW-0805">Transcription regulation</keyword>
<dbReference type="Gene3D" id="1.10.10.10">
    <property type="entry name" value="Winged helix-like DNA-binding domain superfamily/Winged helix DNA-binding domain"/>
    <property type="match status" value="1"/>
</dbReference>
<keyword evidence="3" id="KW-0238">DNA-binding</keyword>
<keyword evidence="7" id="KW-1185">Reference proteome</keyword>
<evidence type="ECO:0000259" key="5">
    <source>
        <dbReference type="PROSITE" id="PS50931"/>
    </source>
</evidence>
<evidence type="ECO:0000256" key="1">
    <source>
        <dbReference type="ARBA" id="ARBA00009437"/>
    </source>
</evidence>
<dbReference type="Pfam" id="PF03466">
    <property type="entry name" value="LysR_substrate"/>
    <property type="match status" value="1"/>
</dbReference>
<dbReference type="InterPro" id="IPR037402">
    <property type="entry name" value="YidZ_PBP2"/>
</dbReference>
<dbReference type="CDD" id="cd08417">
    <property type="entry name" value="PBP2_Nitroaromatics_like"/>
    <property type="match status" value="1"/>
</dbReference>
<protein>
    <submittedName>
        <fullName evidence="6">HTH-type transcriptional regulator yidZ</fullName>
    </submittedName>
</protein>
<evidence type="ECO:0000256" key="3">
    <source>
        <dbReference type="ARBA" id="ARBA00023125"/>
    </source>
</evidence>
<dbReference type="Proteomes" id="UP000254069">
    <property type="component" value="Unassembled WGS sequence"/>
</dbReference>
<dbReference type="AlphaFoldDB" id="A0A380BRW0"/>
<dbReference type="GO" id="GO:0003677">
    <property type="term" value="F:DNA binding"/>
    <property type="evidence" value="ECO:0007669"/>
    <property type="project" value="UniProtKB-KW"/>
</dbReference>
<organism evidence="6 7">
    <name type="scientific">Shewanella algae</name>
    <dbReference type="NCBI Taxonomy" id="38313"/>
    <lineage>
        <taxon>Bacteria</taxon>
        <taxon>Pseudomonadati</taxon>
        <taxon>Pseudomonadota</taxon>
        <taxon>Gammaproteobacteria</taxon>
        <taxon>Alteromonadales</taxon>
        <taxon>Shewanellaceae</taxon>
        <taxon>Shewanella</taxon>
    </lineage>
</organism>
<gene>
    <name evidence="6" type="primary">yidZ_5</name>
    <name evidence="6" type="ORF">NCTC10738_03831</name>
</gene>
<dbReference type="RefSeq" id="WP_115390347.1">
    <property type="nucleotide sequence ID" value="NZ_JADZHC010000049.1"/>
</dbReference>
<dbReference type="Gene3D" id="3.40.190.10">
    <property type="entry name" value="Periplasmic binding protein-like II"/>
    <property type="match status" value="2"/>
</dbReference>
<sequence length="311" mass="34572">MSDIVRLSRINFRHLLVLRQLLEEQSVTQAATRLCLSPSAVSKILSQLRDCLDDELFYRQGNQLLPTAKAKRLGPVISAMLREMDNLFTEEGFRPERFQGRMNLALRESSFELLASAIARVQQQAPGMTLAVHAKESTGFQSLCEGRVDLLVLPHDLGQPPTGRNELIWERLAEDEMCCLMRAEHPLAAKELTLDAYLSFAHVGILDADLQQPFFEQSLAQLSRRRVLAMEVADFGAAASICRHTDLLFTCSALWASMAAQASGMVVKPLPFAYGKVGYSMVHHQSGSRDPALQWLKATLLSGFKQSISQG</sequence>
<name>A0A380BRW0_9GAMM</name>
<dbReference type="SUPFAM" id="SSF53850">
    <property type="entry name" value="Periplasmic binding protein-like II"/>
    <property type="match status" value="1"/>
</dbReference>
<dbReference type="InterPro" id="IPR050389">
    <property type="entry name" value="LysR-type_TF"/>
</dbReference>
<evidence type="ECO:0000256" key="4">
    <source>
        <dbReference type="ARBA" id="ARBA00023163"/>
    </source>
</evidence>
<dbReference type="EMBL" id="UGYO01000002">
    <property type="protein sequence ID" value="SUJ05872.1"/>
    <property type="molecule type" value="Genomic_DNA"/>
</dbReference>
<dbReference type="InterPro" id="IPR005119">
    <property type="entry name" value="LysR_subst-bd"/>
</dbReference>
<feature type="domain" description="HTH lysR-type" evidence="5">
    <location>
        <begin position="10"/>
        <end position="67"/>
    </location>
</feature>
<keyword evidence="4" id="KW-0804">Transcription</keyword>
<dbReference type="InterPro" id="IPR000847">
    <property type="entry name" value="LysR_HTH_N"/>
</dbReference>
<evidence type="ECO:0000313" key="6">
    <source>
        <dbReference type="EMBL" id="SUJ05872.1"/>
    </source>
</evidence>
<dbReference type="PANTHER" id="PTHR30118:SF12">
    <property type="entry name" value="TRANSCRIPTIONAL REGULATOR LYSR FAMILY"/>
    <property type="match status" value="1"/>
</dbReference>
<dbReference type="InterPro" id="IPR036390">
    <property type="entry name" value="WH_DNA-bd_sf"/>
</dbReference>
<evidence type="ECO:0000313" key="7">
    <source>
        <dbReference type="Proteomes" id="UP000254069"/>
    </source>
</evidence>
<dbReference type="InterPro" id="IPR036388">
    <property type="entry name" value="WH-like_DNA-bd_sf"/>
</dbReference>
<dbReference type="GO" id="GO:0003700">
    <property type="term" value="F:DNA-binding transcription factor activity"/>
    <property type="evidence" value="ECO:0007669"/>
    <property type="project" value="InterPro"/>
</dbReference>
<proteinExistence type="inferred from homology"/>
<accession>A0A380BRW0</accession>
<reference evidence="6 7" key="1">
    <citation type="submission" date="2018-06" db="EMBL/GenBank/DDBJ databases">
        <authorList>
            <consortium name="Pathogen Informatics"/>
            <person name="Doyle S."/>
        </authorList>
    </citation>
    <scope>NUCLEOTIDE SEQUENCE [LARGE SCALE GENOMIC DNA]</scope>
    <source>
        <strain evidence="6 7">NCTC10738</strain>
    </source>
</reference>
<dbReference type="SUPFAM" id="SSF46785">
    <property type="entry name" value="Winged helix' DNA-binding domain"/>
    <property type="match status" value="1"/>
</dbReference>
<dbReference type="Pfam" id="PF00126">
    <property type="entry name" value="HTH_1"/>
    <property type="match status" value="1"/>
</dbReference>